<feature type="compositionally biased region" description="Basic and acidic residues" evidence="6">
    <location>
        <begin position="8"/>
        <end position="44"/>
    </location>
</feature>
<sequence>MQQSATRLRCDPTDYAKRQIEKKERAKELREQRQRGVFSDEHTFVPKVNARARNHPSPPGSREESDPSSRSSDSMAYRNNNNHHDVKDSPGCGNDALDNLSRRYPKKAPSTPQQQMASLNVTQLEPEHDTLFREVKRATGREIEDLPIRKTLAPQRTGSHIGPCLRNSSCGCPKCGGGLAPSSANSFSAEEAPARRREPRAMPTDLYRENDQRAPVAQNEVGNSLMLLKSKMSRRKARSAPTNQASLFVEKNTPSAVVHSARLPSSTPMVRDTPTPPVPRRAPAQATPARRKAPLQHVDEDSNGGARYPPPVSTGFNLSEELDEYGDGAEQMEQCHNCSRKFNIASFTKHQKVCAKVFSGHRKVFNMAAKRLEGTEAEKLAREAKAKTKTSGGGRKAQLSAMEQPIKAKSAADWKQKSDMFRNAMKASRDVTKALKEGKELPPMMPSAPDPSLIQCEYCSRRFNEKAAERHINFCREKSQRDNIKANSKRAPAAKPGSRATATRKR</sequence>
<dbReference type="AlphaFoldDB" id="A0ABD3F6W6"/>
<dbReference type="PANTHER" id="PTHR13555">
    <property type="entry name" value="C2H2 ZINC FINGER CGI-62-RELATED"/>
    <property type="match status" value="1"/>
</dbReference>
<keyword evidence="4" id="KW-0862">Zinc</keyword>
<dbReference type="InterPro" id="IPR026319">
    <property type="entry name" value="ZC2HC1A/B-like"/>
</dbReference>
<accession>A0ABD3F6W6</accession>
<protein>
    <recommendedName>
        <fullName evidence="7">C2HC/C3H-type domain-containing protein</fullName>
    </recommendedName>
</protein>
<dbReference type="InterPro" id="IPR049899">
    <property type="entry name" value="Znf_C2HC_C3H"/>
</dbReference>
<dbReference type="Pfam" id="PF13913">
    <property type="entry name" value="zf-C2HC_2"/>
    <property type="match status" value="2"/>
</dbReference>
<keyword evidence="9" id="KW-1185">Reference proteome</keyword>
<feature type="domain" description="C2HC/C3H-type" evidence="7">
    <location>
        <begin position="331"/>
        <end position="360"/>
    </location>
</feature>
<proteinExistence type="predicted"/>
<feature type="region of interest" description="Disordered" evidence="6">
    <location>
        <begin position="477"/>
        <end position="506"/>
    </location>
</feature>
<comment type="caution">
    <text evidence="8">The sequence shown here is derived from an EMBL/GenBank/DDBJ whole genome shotgun (WGS) entry which is preliminary data.</text>
</comment>
<evidence type="ECO:0000313" key="8">
    <source>
        <dbReference type="EMBL" id="KAL3662582.1"/>
    </source>
</evidence>
<dbReference type="PANTHER" id="PTHR13555:SF36">
    <property type="entry name" value="ZINC FINGER C2HC DOMAIN-CONTAINING PROTEIN 1B"/>
    <property type="match status" value="1"/>
</dbReference>
<dbReference type="Proteomes" id="UP001632037">
    <property type="component" value="Unassembled WGS sequence"/>
</dbReference>
<feature type="domain" description="C2HC/C3H-type" evidence="7">
    <location>
        <begin position="452"/>
        <end position="481"/>
    </location>
</feature>
<gene>
    <name evidence="8" type="ORF">V7S43_012435</name>
</gene>
<name>A0ABD3F6W6_9STRA</name>
<keyword evidence="3 5" id="KW-0863">Zinc-finger</keyword>
<feature type="region of interest" description="Disordered" evidence="6">
    <location>
        <begin position="1"/>
        <end position="125"/>
    </location>
</feature>
<dbReference type="EMBL" id="JBIMZQ010000031">
    <property type="protein sequence ID" value="KAL3662582.1"/>
    <property type="molecule type" value="Genomic_DNA"/>
</dbReference>
<evidence type="ECO:0000313" key="9">
    <source>
        <dbReference type="Proteomes" id="UP001632037"/>
    </source>
</evidence>
<evidence type="ECO:0000256" key="4">
    <source>
        <dbReference type="ARBA" id="ARBA00022833"/>
    </source>
</evidence>
<keyword evidence="1" id="KW-0479">Metal-binding</keyword>
<evidence type="ECO:0000256" key="2">
    <source>
        <dbReference type="ARBA" id="ARBA00022737"/>
    </source>
</evidence>
<evidence type="ECO:0000256" key="3">
    <source>
        <dbReference type="ARBA" id="ARBA00022771"/>
    </source>
</evidence>
<keyword evidence="2" id="KW-0677">Repeat</keyword>
<reference evidence="8 9" key="1">
    <citation type="submission" date="2024-09" db="EMBL/GenBank/DDBJ databases">
        <title>Genome sequencing and assembly of Phytophthora oleae, isolate VK10A, causative agent of rot of olive drupes.</title>
        <authorList>
            <person name="Conti Taguali S."/>
            <person name="Riolo M."/>
            <person name="La Spada F."/>
            <person name="Cacciola S.O."/>
            <person name="Dionisio G."/>
        </authorList>
    </citation>
    <scope>NUCLEOTIDE SEQUENCE [LARGE SCALE GENOMIC DNA]</scope>
    <source>
        <strain evidence="8 9">VK10A</strain>
    </source>
</reference>
<evidence type="ECO:0000256" key="5">
    <source>
        <dbReference type="PROSITE-ProRule" id="PRU01371"/>
    </source>
</evidence>
<feature type="region of interest" description="Disordered" evidence="6">
    <location>
        <begin position="386"/>
        <end position="415"/>
    </location>
</feature>
<evidence type="ECO:0000256" key="1">
    <source>
        <dbReference type="ARBA" id="ARBA00022723"/>
    </source>
</evidence>
<evidence type="ECO:0000256" key="6">
    <source>
        <dbReference type="SAM" id="MobiDB-lite"/>
    </source>
</evidence>
<feature type="compositionally biased region" description="Polar residues" evidence="6">
    <location>
        <begin position="110"/>
        <end position="123"/>
    </location>
</feature>
<organism evidence="8 9">
    <name type="scientific">Phytophthora oleae</name>
    <dbReference type="NCBI Taxonomy" id="2107226"/>
    <lineage>
        <taxon>Eukaryota</taxon>
        <taxon>Sar</taxon>
        <taxon>Stramenopiles</taxon>
        <taxon>Oomycota</taxon>
        <taxon>Peronosporomycetes</taxon>
        <taxon>Peronosporales</taxon>
        <taxon>Peronosporaceae</taxon>
        <taxon>Phytophthora</taxon>
    </lineage>
</organism>
<evidence type="ECO:0000259" key="7">
    <source>
        <dbReference type="PROSITE" id="PS52027"/>
    </source>
</evidence>
<dbReference type="GO" id="GO:0008270">
    <property type="term" value="F:zinc ion binding"/>
    <property type="evidence" value="ECO:0007669"/>
    <property type="project" value="UniProtKB-KW"/>
</dbReference>
<dbReference type="PROSITE" id="PS52027">
    <property type="entry name" value="ZF_C2HC_C3H"/>
    <property type="match status" value="2"/>
</dbReference>
<feature type="region of interest" description="Disordered" evidence="6">
    <location>
        <begin position="265"/>
        <end position="317"/>
    </location>
</feature>